<dbReference type="AlphaFoldDB" id="V4ATA0"/>
<dbReference type="OMA" id="DARECTD"/>
<gene>
    <name evidence="3" type="ORF">LOTGIDRAFT_230734</name>
</gene>
<evidence type="ECO:0000313" key="4">
    <source>
        <dbReference type="Proteomes" id="UP000030746"/>
    </source>
</evidence>
<evidence type="ECO:0008006" key="5">
    <source>
        <dbReference type="Google" id="ProtNLM"/>
    </source>
</evidence>
<dbReference type="CTD" id="20248393"/>
<dbReference type="OrthoDB" id="538216at2759"/>
<keyword evidence="4" id="KW-1185">Reference proteome</keyword>
<organism evidence="3 4">
    <name type="scientific">Lottia gigantea</name>
    <name type="common">Giant owl limpet</name>
    <dbReference type="NCBI Taxonomy" id="225164"/>
    <lineage>
        <taxon>Eukaryota</taxon>
        <taxon>Metazoa</taxon>
        <taxon>Spiralia</taxon>
        <taxon>Lophotrochozoa</taxon>
        <taxon>Mollusca</taxon>
        <taxon>Gastropoda</taxon>
        <taxon>Patellogastropoda</taxon>
        <taxon>Lottioidea</taxon>
        <taxon>Lottiidae</taxon>
        <taxon>Lottia</taxon>
    </lineage>
</organism>
<keyword evidence="2" id="KW-0472">Membrane</keyword>
<keyword evidence="2" id="KW-1133">Transmembrane helix</keyword>
<sequence>MRKSSTCQTSVGMQISELKRLNHLIQDQDFFGLKYVKVPIRKHGIMSETLDHKNIRSHGQASGASYNGASYNGDENYNDKEPLLSMEESDSAHDFSDPDMQMKIIRTLSIKDNFSSQGKEAEEFLKSMDKDLEKVRNSSRGERGSLNEVISVLGNKTIFPLHAKRQPEHLNGADCGIRWWSILLIIFFVVIVLPLGYTYWAAQVTCYSKQRVLHCAI</sequence>
<feature type="compositionally biased region" description="Polar residues" evidence="1">
    <location>
        <begin position="57"/>
        <end position="75"/>
    </location>
</feature>
<feature type="transmembrane region" description="Helical" evidence="2">
    <location>
        <begin position="179"/>
        <end position="202"/>
    </location>
</feature>
<dbReference type="RefSeq" id="XP_009048622.1">
    <property type="nucleotide sequence ID" value="XM_009050374.1"/>
</dbReference>
<proteinExistence type="predicted"/>
<dbReference type="HOGENOM" id="CLU_1273500_0_0_1"/>
<keyword evidence="2" id="KW-0812">Transmembrane</keyword>
<name>V4ATA0_LOTGI</name>
<dbReference type="KEGG" id="lgi:LOTGIDRAFT_230734"/>
<accession>V4ATA0</accession>
<reference evidence="3 4" key="1">
    <citation type="journal article" date="2013" name="Nature">
        <title>Insights into bilaterian evolution from three spiralian genomes.</title>
        <authorList>
            <person name="Simakov O."/>
            <person name="Marletaz F."/>
            <person name="Cho S.J."/>
            <person name="Edsinger-Gonzales E."/>
            <person name="Havlak P."/>
            <person name="Hellsten U."/>
            <person name="Kuo D.H."/>
            <person name="Larsson T."/>
            <person name="Lv J."/>
            <person name="Arendt D."/>
            <person name="Savage R."/>
            <person name="Osoegawa K."/>
            <person name="de Jong P."/>
            <person name="Grimwood J."/>
            <person name="Chapman J.A."/>
            <person name="Shapiro H."/>
            <person name="Aerts A."/>
            <person name="Otillar R.P."/>
            <person name="Terry A.Y."/>
            <person name="Boore J.L."/>
            <person name="Grigoriev I.V."/>
            <person name="Lindberg D.R."/>
            <person name="Seaver E.C."/>
            <person name="Weisblat D.A."/>
            <person name="Putnam N.H."/>
            <person name="Rokhsar D.S."/>
        </authorList>
    </citation>
    <scope>NUCLEOTIDE SEQUENCE [LARGE SCALE GENOMIC DNA]</scope>
</reference>
<dbReference type="GeneID" id="20248393"/>
<evidence type="ECO:0000313" key="3">
    <source>
        <dbReference type="EMBL" id="ESP00503.1"/>
    </source>
</evidence>
<dbReference type="Proteomes" id="UP000030746">
    <property type="component" value="Unassembled WGS sequence"/>
</dbReference>
<evidence type="ECO:0000256" key="1">
    <source>
        <dbReference type="SAM" id="MobiDB-lite"/>
    </source>
</evidence>
<protein>
    <recommendedName>
        <fullName evidence="5">LysM domain-containing protein</fullName>
    </recommendedName>
</protein>
<evidence type="ECO:0000256" key="2">
    <source>
        <dbReference type="SAM" id="Phobius"/>
    </source>
</evidence>
<feature type="region of interest" description="Disordered" evidence="1">
    <location>
        <begin position="51"/>
        <end position="81"/>
    </location>
</feature>
<dbReference type="EMBL" id="KB200701">
    <property type="protein sequence ID" value="ESP00503.1"/>
    <property type="molecule type" value="Genomic_DNA"/>
</dbReference>